<feature type="compositionally biased region" description="Low complexity" evidence="1">
    <location>
        <begin position="68"/>
        <end position="77"/>
    </location>
</feature>
<evidence type="ECO:0000256" key="1">
    <source>
        <dbReference type="SAM" id="MobiDB-lite"/>
    </source>
</evidence>
<feature type="region of interest" description="Disordered" evidence="1">
    <location>
        <begin position="1"/>
        <end position="103"/>
    </location>
</feature>
<dbReference type="AlphaFoldDB" id="C5LXU6"/>
<feature type="compositionally biased region" description="Basic and acidic residues" evidence="1">
    <location>
        <begin position="94"/>
        <end position="103"/>
    </location>
</feature>
<keyword evidence="3" id="KW-1185">Reference proteome</keyword>
<dbReference type="Proteomes" id="UP000007800">
    <property type="component" value="Unassembled WGS sequence"/>
</dbReference>
<dbReference type="InParanoid" id="C5LXU6"/>
<reference evidence="2 3" key="1">
    <citation type="submission" date="2008-07" db="EMBL/GenBank/DDBJ databases">
        <authorList>
            <person name="El-Sayed N."/>
            <person name="Caler E."/>
            <person name="Inman J."/>
            <person name="Amedeo P."/>
            <person name="Hass B."/>
            <person name="Wortman J."/>
        </authorList>
    </citation>
    <scope>NUCLEOTIDE SEQUENCE [LARGE SCALE GENOMIC DNA]</scope>
    <source>
        <strain evidence="3">ATCC 50983 / TXsc</strain>
    </source>
</reference>
<proteinExistence type="predicted"/>
<accession>C5LXU6</accession>
<dbReference type="GeneID" id="9040921"/>
<name>C5LXU6_PERM5</name>
<organism evidence="3">
    <name type="scientific">Perkinsus marinus (strain ATCC 50983 / TXsc)</name>
    <dbReference type="NCBI Taxonomy" id="423536"/>
    <lineage>
        <taxon>Eukaryota</taxon>
        <taxon>Sar</taxon>
        <taxon>Alveolata</taxon>
        <taxon>Perkinsozoa</taxon>
        <taxon>Perkinsea</taxon>
        <taxon>Perkinsida</taxon>
        <taxon>Perkinsidae</taxon>
        <taxon>Perkinsus</taxon>
    </lineage>
</organism>
<sequence length="103" mass="10661">SSTPTVDTATVQDADLLGLSEDEQTVEPAVDQKSLPEVPMAEKTSKNNSEGLKMIEDRHSVSDKESTGETSESVSGVSEGGIGSNASTEAPATGREEDAVLPL</sequence>
<feature type="compositionally biased region" description="Basic and acidic residues" evidence="1">
    <location>
        <begin position="53"/>
        <end position="67"/>
    </location>
</feature>
<dbReference type="RefSeq" id="XP_002765728.1">
    <property type="nucleotide sequence ID" value="XM_002765682.1"/>
</dbReference>
<evidence type="ECO:0000313" key="3">
    <source>
        <dbReference type="Proteomes" id="UP000007800"/>
    </source>
</evidence>
<feature type="non-terminal residue" evidence="2">
    <location>
        <position position="1"/>
    </location>
</feature>
<protein>
    <submittedName>
        <fullName evidence="2">Uncharacterized protein</fullName>
    </submittedName>
</protein>
<evidence type="ECO:0000313" key="2">
    <source>
        <dbReference type="EMBL" id="EEQ98445.1"/>
    </source>
</evidence>
<gene>
    <name evidence="2" type="ORF">Pmar_PMAR021485</name>
</gene>
<feature type="compositionally biased region" description="Polar residues" evidence="1">
    <location>
        <begin position="1"/>
        <end position="11"/>
    </location>
</feature>
<dbReference type="EMBL" id="GG686736">
    <property type="protein sequence ID" value="EEQ98445.1"/>
    <property type="molecule type" value="Genomic_DNA"/>
</dbReference>